<evidence type="ECO:0000256" key="1">
    <source>
        <dbReference type="ARBA" id="ARBA00022737"/>
    </source>
</evidence>
<evidence type="ECO:0000259" key="4">
    <source>
        <dbReference type="Pfam" id="PF25023"/>
    </source>
</evidence>
<dbReference type="Pfam" id="PF25023">
    <property type="entry name" value="TEN_YD-shell"/>
    <property type="match status" value="3"/>
</dbReference>
<evidence type="ECO:0000259" key="3">
    <source>
        <dbReference type="Pfam" id="PF20148"/>
    </source>
</evidence>
<feature type="compositionally biased region" description="Polar residues" evidence="2">
    <location>
        <begin position="1791"/>
        <end position="1809"/>
    </location>
</feature>
<feature type="compositionally biased region" description="Polar residues" evidence="2">
    <location>
        <begin position="1328"/>
        <end position="1347"/>
    </location>
</feature>
<dbReference type="RefSeq" id="WP_124872434.1">
    <property type="nucleotide sequence ID" value="NZ_RQZF01000018.1"/>
</dbReference>
<evidence type="ECO:0000313" key="6">
    <source>
        <dbReference type="Proteomes" id="UP000280444"/>
    </source>
</evidence>
<accession>A0A3P1SBY1</accession>
<dbReference type="InterPro" id="IPR045351">
    <property type="entry name" value="DUF6531"/>
</dbReference>
<dbReference type="Pfam" id="PF05593">
    <property type="entry name" value="RHS_repeat"/>
    <property type="match status" value="3"/>
</dbReference>
<dbReference type="Pfam" id="PF20148">
    <property type="entry name" value="DUF6531"/>
    <property type="match status" value="1"/>
</dbReference>
<feature type="compositionally biased region" description="Polar residues" evidence="2">
    <location>
        <begin position="1311"/>
        <end position="1320"/>
    </location>
</feature>
<dbReference type="PANTHER" id="PTHR32305">
    <property type="match status" value="1"/>
</dbReference>
<feature type="region of interest" description="Disordered" evidence="2">
    <location>
        <begin position="129"/>
        <end position="164"/>
    </location>
</feature>
<dbReference type="Gene3D" id="2.180.10.10">
    <property type="entry name" value="RHS repeat-associated core"/>
    <property type="match status" value="7"/>
</dbReference>
<keyword evidence="6" id="KW-1185">Reference proteome</keyword>
<feature type="domain" description="Teneurin-like YD-shell" evidence="4">
    <location>
        <begin position="1065"/>
        <end position="1204"/>
    </location>
</feature>
<evidence type="ECO:0000313" key="5">
    <source>
        <dbReference type="EMBL" id="RRC94457.1"/>
    </source>
</evidence>
<dbReference type="PANTHER" id="PTHR32305:SF15">
    <property type="entry name" value="PROTEIN RHSA-RELATED"/>
    <property type="match status" value="1"/>
</dbReference>
<dbReference type="InterPro" id="IPR006530">
    <property type="entry name" value="YD"/>
</dbReference>
<dbReference type="SUPFAM" id="SSF69322">
    <property type="entry name" value="Tricorn protease domain 2"/>
    <property type="match status" value="1"/>
</dbReference>
<comment type="caution">
    <text evidence="5">The sequence shown here is derived from an EMBL/GenBank/DDBJ whole genome shotgun (WGS) entry which is preliminary data.</text>
</comment>
<name>A0A3P1SBY1_9ACTO</name>
<feature type="region of interest" description="Disordered" evidence="2">
    <location>
        <begin position="1787"/>
        <end position="1809"/>
    </location>
</feature>
<dbReference type="NCBIfam" id="TIGR03696">
    <property type="entry name" value="Rhs_assc_core"/>
    <property type="match status" value="1"/>
</dbReference>
<feature type="domain" description="Teneurin-like YD-shell" evidence="4">
    <location>
        <begin position="897"/>
        <end position="1061"/>
    </location>
</feature>
<feature type="region of interest" description="Disordered" evidence="2">
    <location>
        <begin position="1311"/>
        <end position="1347"/>
    </location>
</feature>
<dbReference type="EMBL" id="RQZF01000018">
    <property type="protein sequence ID" value="RRC94457.1"/>
    <property type="molecule type" value="Genomic_DNA"/>
</dbReference>
<proteinExistence type="predicted"/>
<dbReference type="OrthoDB" id="3246112at2"/>
<protein>
    <submittedName>
        <fullName evidence="5">Type IV secretion protein Rhs</fullName>
    </submittedName>
</protein>
<dbReference type="InterPro" id="IPR031325">
    <property type="entry name" value="RHS_repeat"/>
</dbReference>
<dbReference type="SUPFAM" id="SSF69304">
    <property type="entry name" value="Tricorn protease N-terminal domain"/>
    <property type="match status" value="1"/>
</dbReference>
<feature type="domain" description="DUF6531" evidence="3">
    <location>
        <begin position="285"/>
        <end position="357"/>
    </location>
</feature>
<dbReference type="InterPro" id="IPR050708">
    <property type="entry name" value="T6SS_VgrG/RHS"/>
</dbReference>
<reference evidence="5 6" key="1">
    <citation type="submission" date="2018-11" db="EMBL/GenBank/DDBJ databases">
        <title>Genomes From Bacteria Associated with the Canine Oral Cavity: a Test Case for Automated Genome-Based Taxonomic Assignment.</title>
        <authorList>
            <person name="Coil D.A."/>
            <person name="Jospin G."/>
            <person name="Darling A.E."/>
            <person name="Wallis C."/>
            <person name="Davis I.J."/>
            <person name="Harris S."/>
            <person name="Eisen J.A."/>
            <person name="Holcombe L.J."/>
            <person name="O'Flynn C."/>
        </authorList>
    </citation>
    <scope>NUCLEOTIDE SEQUENCE [LARGE SCALE GENOMIC DNA]</scope>
    <source>
        <strain evidence="5 6">OH770</strain>
    </source>
</reference>
<evidence type="ECO:0000256" key="2">
    <source>
        <dbReference type="SAM" id="MobiDB-lite"/>
    </source>
</evidence>
<feature type="domain" description="Teneurin-like YD-shell" evidence="4">
    <location>
        <begin position="709"/>
        <end position="889"/>
    </location>
</feature>
<sequence length="1830" mass="199554">MSVFGDYHSDVVFDFSYADDLVRQFQDCASSVERYNSSRASAQTTAEADFNGHFSELFRCNMQVAANDSTRLASALRQGADAVEFLIAEARKENQRRRLVREYLARHDNWWEQGWDWLFGQEDPPRFAPNHLPSRHVPSAVPGERSTPLPKTQAGPGTTSSARPANLRSAASLLIEPFEEVNKRAALHSKVNGFSAVCQYGNLEVGDLMANLTRWAQLNSEDGRWLRVIADAFAAAGGEEEISSVHDAALHEAFRNANIATTREGLSFTPIALSGFDPNTGYALDPVNTATGNFVESEVDYSFGGASSSLRISRMYNSVSTDGGVFGTGWMSLLDQRIVLSADDAIWIQEDGRQIVFPRVGSQFGRAVGANFWLVASEEQGQRVLRAQDNEGGVWIFSARGRWLSSHTGQGTGVHAVYEADRVVALVHERGRRVDVDYVGGVVGRIRTSNGHSVEYVYDDRRRLVEVLGPAGRRRYEWNDKDLIVRVVDAAGLAEVENTYDADRRVIHQATPHGRRVRFAYLPGRVTAVSDEDGTRNDTWIADSNGRLIGVIDSHGQRQSMSYDSHGNLVQVTDRAGATTVHVYDSRGHRTRTVLPTGGELSYSWDELDRISTVVAQSGGVVSYVYASDEDRNPHEIHDPLGGVTRLTWEGGLLMRVVDPVGVEVSFTYDAFGDMIGATNADGATVVFERDWAGRVISSTTPMGAVTALEYDHEGHVCRARDPEGAVWRFEHDDAGRMTAMIDPYGARTTFEYGEHGSLARVTDPLGRITEHEFDDLGNIAALNLPDGAQFLYEYDSLSRLTGMRAPDAAWWHWTYDQRGVMTSVQDPTGVEYSQSVDPVNGTLTYQGGGDSGTVDFDAFGRPVREQTGAGTSAILTWDAAGNVVEILDGEGGLTRLERDIAGRVRTHITPNGVTTRYEYDLCGRLLSLSTEGGGTTTFAYDADSRVVGRRLSTGEEARYSYDACSRLVQADVPGRGRSVFTYDKCGRLTYQRDPLMGIRRFSYDAAGQLVTATNGVGGVTRYAYDSRGRLVSVTDPLGGVTRYTYNSLDQITSVVDPLGHETLYSFDAAGRLLSQVGPDGMKLSFTYDEAGQPVASFANGYRLTSIERDLSGRRVTIMDHTDPTGECHEHELRFDRLGRMTARVSDGQEWSWSYDADGNRLTYTSPDGHTSVYDRDSLGRLRTFTHPVAGTVSYAYDDAGRLLSATQGDCVQEWAYSDGWPSFYGRRHVNGDVSEQDLCTSVERDTWGRVTAIHAADGTYRYTYDEANQLLGVDGPDGSRSWTYDIAGRLVEETSPVERSVFSYNAGSQLTTRTTSSGEGQAERTSRFTYTPSGQRASLTTTTNSGGVQESHTISYAWDERGWLCATATDAAHTTTWVNALGELSRVNSTSLSWDIASSTPTLTHIGATPITITPAGTHMPGAEWSHASWRPARTTTPQSPYQTPLLPDSFTPAGIHLTPTGTPVIAGLEWMGKRLYDPATHSFLSHDPLSAAPGAIWETSPYNYAANNPLNALDPTGLNPVTDVQLNAYANTVDTRSFFGRAQENWLSWNTLASAALIVAGVACIATGFGGPAGLILIGAGVDGMIQQLDTGQVDWLGVGATSIVGGLVGKGLGLGVKGLMRTTLGKEIVKRGGALLSKIPDQVAKYAVPAMKHTAVGAGDLVSGGAAATTVEAGRRLFGISNNPHQPLSSVFADNALPTPKNLLQLGASKSLEFGGKQLQAPFKAHIKEPFLDWKDNPLRRMPDTLPYADIDTSIDSFLGKEQYGRNPNTGGNTPDHIFGWGDDTRAGGQTRSVTTDANPHNHTMTFEWQRNPSRPVHTHEIHYTEQ</sequence>
<organism evidence="5 6">
    <name type="scientific">Schaalia canis</name>
    <dbReference type="NCBI Taxonomy" id="100469"/>
    <lineage>
        <taxon>Bacteria</taxon>
        <taxon>Bacillati</taxon>
        <taxon>Actinomycetota</taxon>
        <taxon>Actinomycetes</taxon>
        <taxon>Actinomycetales</taxon>
        <taxon>Actinomycetaceae</taxon>
        <taxon>Schaalia</taxon>
    </lineage>
</organism>
<dbReference type="Proteomes" id="UP000280444">
    <property type="component" value="Unassembled WGS sequence"/>
</dbReference>
<keyword evidence="1" id="KW-0677">Repeat</keyword>
<dbReference type="NCBIfam" id="TIGR01643">
    <property type="entry name" value="YD_repeat_2x"/>
    <property type="match status" value="12"/>
</dbReference>
<gene>
    <name evidence="5" type="ORF">EII11_10200</name>
</gene>
<dbReference type="InterPro" id="IPR056823">
    <property type="entry name" value="TEN-like_YD-shell"/>
</dbReference>
<dbReference type="InterPro" id="IPR022385">
    <property type="entry name" value="Rhs_assc_core"/>
</dbReference>